<protein>
    <submittedName>
        <fullName evidence="2">Tuliposide A-converting enzyme 2</fullName>
    </submittedName>
</protein>
<dbReference type="EMBL" id="SWLB01000010">
    <property type="protein sequence ID" value="KAF3334065.1"/>
    <property type="molecule type" value="Genomic_DNA"/>
</dbReference>
<dbReference type="Pfam" id="PF07859">
    <property type="entry name" value="Abhydrolase_3"/>
    <property type="match status" value="1"/>
</dbReference>
<reference evidence="2" key="1">
    <citation type="submission" date="2020-01" db="EMBL/GenBank/DDBJ databases">
        <title>Genome sequence of Kobresia littledalei, the first chromosome-level genome in the family Cyperaceae.</title>
        <authorList>
            <person name="Qu G."/>
        </authorList>
    </citation>
    <scope>NUCLEOTIDE SEQUENCE</scope>
    <source>
        <strain evidence="2">C.B.Clarke</strain>
        <tissue evidence="2">Leaf</tissue>
    </source>
</reference>
<gene>
    <name evidence="2" type="ORF">FCM35_KLT01756</name>
</gene>
<keyword evidence="3" id="KW-1185">Reference proteome</keyword>
<evidence type="ECO:0000313" key="2">
    <source>
        <dbReference type="EMBL" id="KAF3334065.1"/>
    </source>
</evidence>
<dbReference type="InterPro" id="IPR029058">
    <property type="entry name" value="AB_hydrolase_fold"/>
</dbReference>
<accession>A0A833VN90</accession>
<name>A0A833VN90_9POAL</name>
<evidence type="ECO:0000259" key="1">
    <source>
        <dbReference type="Pfam" id="PF07859"/>
    </source>
</evidence>
<dbReference type="Gene3D" id="3.40.50.1820">
    <property type="entry name" value="alpha/beta hydrolase"/>
    <property type="match status" value="1"/>
</dbReference>
<dbReference type="SUPFAM" id="SSF53474">
    <property type="entry name" value="alpha/beta-Hydrolases"/>
    <property type="match status" value="1"/>
</dbReference>
<proteinExistence type="predicted"/>
<organism evidence="2 3">
    <name type="scientific">Carex littledalei</name>
    <dbReference type="NCBI Taxonomy" id="544730"/>
    <lineage>
        <taxon>Eukaryota</taxon>
        <taxon>Viridiplantae</taxon>
        <taxon>Streptophyta</taxon>
        <taxon>Embryophyta</taxon>
        <taxon>Tracheophyta</taxon>
        <taxon>Spermatophyta</taxon>
        <taxon>Magnoliopsida</taxon>
        <taxon>Liliopsida</taxon>
        <taxon>Poales</taxon>
        <taxon>Cyperaceae</taxon>
        <taxon>Cyperoideae</taxon>
        <taxon>Cariceae</taxon>
        <taxon>Carex</taxon>
        <taxon>Carex subgen. Euthyceras</taxon>
    </lineage>
</organism>
<feature type="domain" description="Alpha/beta hydrolase fold-3" evidence="1">
    <location>
        <begin position="76"/>
        <end position="294"/>
    </location>
</feature>
<comment type="caution">
    <text evidence="2">The sequence shown here is derived from an EMBL/GenBank/DDBJ whole genome shotgun (WGS) entry which is preliminary data.</text>
</comment>
<dbReference type="AlphaFoldDB" id="A0A833VN90"/>
<dbReference type="PANTHER" id="PTHR23024:SF577">
    <property type="entry name" value="CARBOXYLESTERASE 2-RELATED"/>
    <property type="match status" value="1"/>
</dbReference>
<evidence type="ECO:0000313" key="3">
    <source>
        <dbReference type="Proteomes" id="UP000623129"/>
    </source>
</evidence>
<dbReference type="InterPro" id="IPR050466">
    <property type="entry name" value="Carboxylest/Gibb_receptor"/>
</dbReference>
<sequence>MEHDPHTTVVLDLFPLLRIYKSGRLERLIGTSTVPAGTDPVTGVTSRDVLINPTTGVSARLYIPPDLPSNAKLPILVYFHGGGFIIETAASPTYHNYLNLLVSKARILVVSVDYRRAPEHPLPAAYDDCWEVLACTASGSFPDKWVSGYGDMGRLYLGGDSAGGNTAHNMAVKAASEGIKIKGLLLCHPWFGGSESIGSESCDPVKKEFNLNFWRFVHPETTGLDDPFINPMATKERMEGVYKCEKVLVAVAQKDGFRDRGRLYYDKLLEAVSSGEWNGHAEFYETQGEDHVFYLHNTSADKAVNMMHKLVSFID</sequence>
<dbReference type="OrthoDB" id="408631at2759"/>
<dbReference type="Proteomes" id="UP000623129">
    <property type="component" value="Unassembled WGS sequence"/>
</dbReference>
<dbReference type="GO" id="GO:0016787">
    <property type="term" value="F:hydrolase activity"/>
    <property type="evidence" value="ECO:0007669"/>
    <property type="project" value="InterPro"/>
</dbReference>
<dbReference type="InterPro" id="IPR013094">
    <property type="entry name" value="AB_hydrolase_3"/>
</dbReference>
<dbReference type="PANTHER" id="PTHR23024">
    <property type="entry name" value="ARYLACETAMIDE DEACETYLASE"/>
    <property type="match status" value="1"/>
</dbReference>